<name>A0A1H3PPD6_9PSEU</name>
<gene>
    <name evidence="1" type="ORF">SAMN05216215_104328</name>
</gene>
<sequence length="29" mass="3338">MVLRDLLRETKAAEVKKAQKKVKKAAKKK</sequence>
<keyword evidence="2" id="KW-1185">Reference proteome</keyword>
<evidence type="ECO:0000313" key="2">
    <source>
        <dbReference type="Proteomes" id="UP000199529"/>
    </source>
</evidence>
<accession>A0A1H3PPD6</accession>
<dbReference type="AlphaFoldDB" id="A0A1H3PPD6"/>
<protein>
    <submittedName>
        <fullName evidence="1">Uncharacterized protein</fullName>
    </submittedName>
</protein>
<organism evidence="1 2">
    <name type="scientific">Saccharopolyspora shandongensis</name>
    <dbReference type="NCBI Taxonomy" id="418495"/>
    <lineage>
        <taxon>Bacteria</taxon>
        <taxon>Bacillati</taxon>
        <taxon>Actinomycetota</taxon>
        <taxon>Actinomycetes</taxon>
        <taxon>Pseudonocardiales</taxon>
        <taxon>Pseudonocardiaceae</taxon>
        <taxon>Saccharopolyspora</taxon>
    </lineage>
</organism>
<evidence type="ECO:0000313" key="1">
    <source>
        <dbReference type="EMBL" id="SDZ02923.1"/>
    </source>
</evidence>
<reference evidence="2" key="1">
    <citation type="submission" date="2016-10" db="EMBL/GenBank/DDBJ databases">
        <authorList>
            <person name="Varghese N."/>
            <person name="Submissions S."/>
        </authorList>
    </citation>
    <scope>NUCLEOTIDE SEQUENCE [LARGE SCALE GENOMIC DNA]</scope>
    <source>
        <strain evidence="2">CGMCC 4.3530</strain>
    </source>
</reference>
<dbReference type="Proteomes" id="UP000199529">
    <property type="component" value="Unassembled WGS sequence"/>
</dbReference>
<dbReference type="EMBL" id="FNOK01000043">
    <property type="protein sequence ID" value="SDZ02923.1"/>
    <property type="molecule type" value="Genomic_DNA"/>
</dbReference>
<proteinExistence type="predicted"/>